<gene>
    <name evidence="2" type="ORF">KI387_009972</name>
</gene>
<feature type="compositionally biased region" description="Basic and acidic residues" evidence="1">
    <location>
        <begin position="107"/>
        <end position="132"/>
    </location>
</feature>
<organism evidence="2 3">
    <name type="scientific">Taxus chinensis</name>
    <name type="common">Chinese yew</name>
    <name type="synonym">Taxus wallichiana var. chinensis</name>
    <dbReference type="NCBI Taxonomy" id="29808"/>
    <lineage>
        <taxon>Eukaryota</taxon>
        <taxon>Viridiplantae</taxon>
        <taxon>Streptophyta</taxon>
        <taxon>Embryophyta</taxon>
        <taxon>Tracheophyta</taxon>
        <taxon>Spermatophyta</taxon>
        <taxon>Pinopsida</taxon>
        <taxon>Pinidae</taxon>
        <taxon>Conifers II</taxon>
        <taxon>Cupressales</taxon>
        <taxon>Taxaceae</taxon>
        <taxon>Taxus</taxon>
    </lineage>
</organism>
<dbReference type="PANTHER" id="PTHR12048">
    <property type="entry name" value="CCAAT-BINDING FACTOR-RELATED"/>
    <property type="match status" value="1"/>
</dbReference>
<name>A0AA38KEA8_TAXCH</name>
<evidence type="ECO:0000313" key="2">
    <source>
        <dbReference type="EMBL" id="KAH9305568.1"/>
    </source>
</evidence>
<feature type="region of interest" description="Disordered" evidence="1">
    <location>
        <begin position="28"/>
        <end position="61"/>
    </location>
</feature>
<evidence type="ECO:0000256" key="1">
    <source>
        <dbReference type="SAM" id="MobiDB-lite"/>
    </source>
</evidence>
<feature type="region of interest" description="Disordered" evidence="1">
    <location>
        <begin position="74"/>
        <end position="203"/>
    </location>
</feature>
<protein>
    <submittedName>
        <fullName evidence="2">Uncharacterized protein</fullName>
    </submittedName>
</protein>
<sequence length="343" mass="37084">PPVSTEFVITYEGAENLPDKYYELMTVKSGRTEQDKSSMGAVKVPNPKPTSQNPKTSKVDVDSLKAEVASFASSLGLVSTPAATDSGFNDADFRKTGPIKSPKQAKKLNENRSKRPAKAEKNDAKPKTDKNNAKPKSAKNDANPKFAKESAKHDANPKFAKGNGRYRQENNRKPNGPFKGQGPPSLAEKEPTRQNSGSAKNVAKLPLMKSGALSSPWYADAAAAEAKVLRTEGDGSAKLAVNFSISTREGLVQKKSQQGRQLMEQYVAEYEEKSEKNSNMRMVSMAQKTGTTDDRVAAITVLVQDNPLANLKALDMVLAMVTSKSGKRHAAVGIDALKELFLI</sequence>
<comment type="caution">
    <text evidence="2">The sequence shown here is derived from an EMBL/GenBank/DDBJ whole genome shotgun (WGS) entry which is preliminary data.</text>
</comment>
<feature type="compositionally biased region" description="Polar residues" evidence="1">
    <location>
        <begin position="74"/>
        <end position="87"/>
    </location>
</feature>
<proteinExistence type="predicted"/>
<dbReference type="AlphaFoldDB" id="A0AA38KEA8"/>
<dbReference type="GO" id="GO:0005634">
    <property type="term" value="C:nucleus"/>
    <property type="evidence" value="ECO:0007669"/>
    <property type="project" value="TreeGrafter"/>
</dbReference>
<feature type="compositionally biased region" description="Basic and acidic residues" evidence="1">
    <location>
        <begin position="146"/>
        <end position="156"/>
    </location>
</feature>
<dbReference type="PANTHER" id="PTHR12048:SF0">
    <property type="entry name" value="CCAAT_ENHANCER-BINDING PROTEIN ZETA"/>
    <property type="match status" value="1"/>
</dbReference>
<feature type="non-terminal residue" evidence="2">
    <location>
        <position position="343"/>
    </location>
</feature>
<keyword evidence="3" id="KW-1185">Reference proteome</keyword>
<reference evidence="2 3" key="1">
    <citation type="journal article" date="2021" name="Nat. Plants">
        <title>The Taxus genome provides insights into paclitaxel biosynthesis.</title>
        <authorList>
            <person name="Xiong X."/>
            <person name="Gou J."/>
            <person name="Liao Q."/>
            <person name="Li Y."/>
            <person name="Zhou Q."/>
            <person name="Bi G."/>
            <person name="Li C."/>
            <person name="Du R."/>
            <person name="Wang X."/>
            <person name="Sun T."/>
            <person name="Guo L."/>
            <person name="Liang H."/>
            <person name="Lu P."/>
            <person name="Wu Y."/>
            <person name="Zhang Z."/>
            <person name="Ro D.K."/>
            <person name="Shang Y."/>
            <person name="Huang S."/>
            <person name="Yan J."/>
        </authorList>
    </citation>
    <scope>NUCLEOTIDE SEQUENCE [LARGE SCALE GENOMIC DNA]</scope>
    <source>
        <strain evidence="2">Ta-2019</strain>
    </source>
</reference>
<dbReference type="EMBL" id="JAHRHJ020000008">
    <property type="protein sequence ID" value="KAH9305568.1"/>
    <property type="molecule type" value="Genomic_DNA"/>
</dbReference>
<feature type="non-terminal residue" evidence="2">
    <location>
        <position position="1"/>
    </location>
</feature>
<evidence type="ECO:0000313" key="3">
    <source>
        <dbReference type="Proteomes" id="UP000824469"/>
    </source>
</evidence>
<dbReference type="OMA" id="FITRNIC"/>
<accession>A0AA38KEA8</accession>
<dbReference type="InterPro" id="IPR040155">
    <property type="entry name" value="CEBPZ/Mak21-like"/>
</dbReference>
<dbReference type="Proteomes" id="UP000824469">
    <property type="component" value="Unassembled WGS sequence"/>
</dbReference>